<dbReference type="GO" id="GO:0016020">
    <property type="term" value="C:membrane"/>
    <property type="evidence" value="ECO:0007669"/>
    <property type="project" value="UniProtKB-SubCell"/>
</dbReference>
<dbReference type="EnsemblProtists" id="PYU1_T013344">
    <property type="protein sequence ID" value="PYU1_T013344"/>
    <property type="gene ID" value="PYU1_G013315"/>
</dbReference>
<dbReference type="Pfam" id="PF03092">
    <property type="entry name" value="BT1"/>
    <property type="match status" value="1"/>
</dbReference>
<dbReference type="PANTHER" id="PTHR31585:SF5">
    <property type="entry name" value="RNA-BINDING S4 DOMAIN-CONTAINING PROTEIN"/>
    <property type="match status" value="1"/>
</dbReference>
<comment type="subcellular location">
    <subcellularLocation>
        <location evidence="1">Membrane</location>
        <topology evidence="1">Multi-pass membrane protein</topology>
    </subcellularLocation>
</comment>
<evidence type="ECO:0000256" key="2">
    <source>
        <dbReference type="ARBA" id="ARBA00022448"/>
    </source>
</evidence>
<evidence type="ECO:0000256" key="5">
    <source>
        <dbReference type="ARBA" id="ARBA00023136"/>
    </source>
</evidence>
<dbReference type="PANTHER" id="PTHR31585">
    <property type="entry name" value="FOLATE-BIOPTERIN TRANSPORTER 1, CHLOROPLASTIC"/>
    <property type="match status" value="1"/>
</dbReference>
<feature type="transmembrane region" description="Helical" evidence="6">
    <location>
        <begin position="192"/>
        <end position="217"/>
    </location>
</feature>
<proteinExistence type="predicted"/>
<organism evidence="7 8">
    <name type="scientific">Globisporangium ultimum (strain ATCC 200006 / CBS 805.95 / DAOM BR144)</name>
    <name type="common">Pythium ultimum</name>
    <dbReference type="NCBI Taxonomy" id="431595"/>
    <lineage>
        <taxon>Eukaryota</taxon>
        <taxon>Sar</taxon>
        <taxon>Stramenopiles</taxon>
        <taxon>Oomycota</taxon>
        <taxon>Peronosporomycetes</taxon>
        <taxon>Pythiales</taxon>
        <taxon>Pythiaceae</taxon>
        <taxon>Globisporangium</taxon>
    </lineage>
</organism>
<dbReference type="InParanoid" id="K3X7Z5"/>
<evidence type="ECO:0000256" key="4">
    <source>
        <dbReference type="ARBA" id="ARBA00022989"/>
    </source>
</evidence>
<feature type="transmembrane region" description="Helical" evidence="6">
    <location>
        <begin position="340"/>
        <end position="358"/>
    </location>
</feature>
<keyword evidence="2" id="KW-0813">Transport</keyword>
<protein>
    <submittedName>
        <fullName evidence="7">Uncharacterized protein</fullName>
    </submittedName>
</protein>
<dbReference type="InterPro" id="IPR039309">
    <property type="entry name" value="BT1"/>
</dbReference>
<feature type="transmembrane region" description="Helical" evidence="6">
    <location>
        <begin position="269"/>
        <end position="289"/>
    </location>
</feature>
<evidence type="ECO:0000256" key="6">
    <source>
        <dbReference type="SAM" id="Phobius"/>
    </source>
</evidence>
<feature type="transmembrane region" description="Helical" evidence="6">
    <location>
        <begin position="237"/>
        <end position="257"/>
    </location>
</feature>
<dbReference type="AlphaFoldDB" id="K3X7Z5"/>
<evidence type="ECO:0000256" key="1">
    <source>
        <dbReference type="ARBA" id="ARBA00004141"/>
    </source>
</evidence>
<accession>K3X7Z5</accession>
<dbReference type="eggNOG" id="ENOG502SJAR">
    <property type="taxonomic scope" value="Eukaryota"/>
</dbReference>
<keyword evidence="5 6" id="KW-0472">Membrane</keyword>
<keyword evidence="8" id="KW-1185">Reference proteome</keyword>
<keyword evidence="4 6" id="KW-1133">Transmembrane helix</keyword>
<dbReference type="VEuPathDB" id="FungiDB:PYU1_G013315"/>
<name>K3X7Z5_GLOUD</name>
<reference evidence="7" key="3">
    <citation type="submission" date="2015-02" db="UniProtKB">
        <authorList>
            <consortium name="EnsemblProtists"/>
        </authorList>
    </citation>
    <scope>IDENTIFICATION</scope>
    <source>
        <strain evidence="7">DAOM BR144</strain>
    </source>
</reference>
<sequence>MLAHLAATGLMHGTLINTITPFLTCYLNMEGHATISIRALLLLPWSLKAFASVITESFSVCEYRQRPYILLEWTLCSLSLFLIAFSALSSPYFIDPADWAYTSQKISPVNTEAPESGQKSVLLMTLATLGSMFADVAAEGVVVDFTQCQERDARERTHNLLYAMQTVFQFVAQLFLAIGLNSPNYGGDFHFGLSFLTVMLILAIACAVVMLIMWSCIADEKHCSQSAKKAMVTLWKAAKMCAFGRIMVYVFFSGVLLNTSIAAMDLITAYWVRASPLSLNLMVLVVIAAGKVESRWDWCRIIAGTTIAVVAIDAGCQLLVIWGIVANEWCWLGANIVEHLPYGASFILSTYVVMELVVEGSEVACYRFVMTVMNLNAPVALTVATAINRGFAVTNGDIIKDSQFVRFEVTNTLLIWSTMTSIRAL</sequence>
<feature type="transmembrane region" description="Helical" evidence="6">
    <location>
        <begin position="73"/>
        <end position="94"/>
    </location>
</feature>
<dbReference type="HOGENOM" id="CLU_018801_5_0_1"/>
<evidence type="ECO:0000313" key="7">
    <source>
        <dbReference type="EnsemblProtists" id="PYU1_T013344"/>
    </source>
</evidence>
<feature type="transmembrane region" description="Helical" evidence="6">
    <location>
        <begin position="120"/>
        <end position="138"/>
    </location>
</feature>
<evidence type="ECO:0000313" key="8">
    <source>
        <dbReference type="Proteomes" id="UP000019132"/>
    </source>
</evidence>
<feature type="transmembrane region" description="Helical" evidence="6">
    <location>
        <begin position="301"/>
        <end position="325"/>
    </location>
</feature>
<evidence type="ECO:0000256" key="3">
    <source>
        <dbReference type="ARBA" id="ARBA00022692"/>
    </source>
</evidence>
<keyword evidence="3 6" id="KW-0812">Transmembrane</keyword>
<dbReference type="Proteomes" id="UP000019132">
    <property type="component" value="Unassembled WGS sequence"/>
</dbReference>
<reference evidence="8" key="2">
    <citation type="submission" date="2010-04" db="EMBL/GenBank/DDBJ databases">
        <authorList>
            <person name="Buell R."/>
            <person name="Hamilton J."/>
            <person name="Hostetler J."/>
        </authorList>
    </citation>
    <scope>NUCLEOTIDE SEQUENCE [LARGE SCALE GENOMIC DNA]</scope>
    <source>
        <strain evidence="8">DAOM:BR144</strain>
    </source>
</reference>
<dbReference type="EMBL" id="GL376609">
    <property type="status" value="NOT_ANNOTATED_CDS"/>
    <property type="molecule type" value="Genomic_DNA"/>
</dbReference>
<dbReference type="STRING" id="431595.K3X7Z5"/>
<feature type="transmembrane region" description="Helical" evidence="6">
    <location>
        <begin position="159"/>
        <end position="180"/>
    </location>
</feature>
<reference evidence="8" key="1">
    <citation type="journal article" date="2010" name="Genome Biol.">
        <title>Genome sequence of the necrotrophic plant pathogen Pythium ultimum reveals original pathogenicity mechanisms and effector repertoire.</title>
        <authorList>
            <person name="Levesque C.A."/>
            <person name="Brouwer H."/>
            <person name="Cano L."/>
            <person name="Hamilton J.P."/>
            <person name="Holt C."/>
            <person name="Huitema E."/>
            <person name="Raffaele S."/>
            <person name="Robideau G.P."/>
            <person name="Thines M."/>
            <person name="Win J."/>
            <person name="Zerillo M.M."/>
            <person name="Beakes G.W."/>
            <person name="Boore J.L."/>
            <person name="Busam D."/>
            <person name="Dumas B."/>
            <person name="Ferriera S."/>
            <person name="Fuerstenberg S.I."/>
            <person name="Gachon C.M."/>
            <person name="Gaulin E."/>
            <person name="Govers F."/>
            <person name="Grenville-Briggs L."/>
            <person name="Horner N."/>
            <person name="Hostetler J."/>
            <person name="Jiang R.H."/>
            <person name="Johnson J."/>
            <person name="Krajaejun T."/>
            <person name="Lin H."/>
            <person name="Meijer H.J."/>
            <person name="Moore B."/>
            <person name="Morris P."/>
            <person name="Phuntmart V."/>
            <person name="Puiu D."/>
            <person name="Shetty J."/>
            <person name="Stajich J.E."/>
            <person name="Tripathy S."/>
            <person name="Wawra S."/>
            <person name="van West P."/>
            <person name="Whitty B.R."/>
            <person name="Coutinho P.M."/>
            <person name="Henrissat B."/>
            <person name="Martin F."/>
            <person name="Thomas P.D."/>
            <person name="Tyler B.M."/>
            <person name="De Vries R.P."/>
            <person name="Kamoun S."/>
            <person name="Yandell M."/>
            <person name="Tisserat N."/>
            <person name="Buell C.R."/>
        </authorList>
    </citation>
    <scope>NUCLEOTIDE SEQUENCE</scope>
    <source>
        <strain evidence="8">DAOM:BR144</strain>
    </source>
</reference>